<dbReference type="EMBL" id="LMWM01000020">
    <property type="protein sequence ID" value="KUM86733.1"/>
    <property type="molecule type" value="Genomic_DNA"/>
</dbReference>
<keyword evidence="2" id="KW-0813">Transport</keyword>
<feature type="transmembrane region" description="Helical" evidence="9">
    <location>
        <begin position="745"/>
        <end position="767"/>
    </location>
</feature>
<dbReference type="InterPro" id="IPR013525">
    <property type="entry name" value="ABC2_TM"/>
</dbReference>
<evidence type="ECO:0000256" key="5">
    <source>
        <dbReference type="ARBA" id="ARBA00022741"/>
    </source>
</evidence>
<dbReference type="Pfam" id="PF00005">
    <property type="entry name" value="ABC_tran"/>
    <property type="match status" value="1"/>
</dbReference>
<proteinExistence type="predicted"/>
<dbReference type="FunFam" id="3.40.50.300:FF:000474">
    <property type="entry name" value="Putative ABC transporter ATP-binding subunit"/>
    <property type="match status" value="1"/>
</dbReference>
<dbReference type="InterPro" id="IPR003439">
    <property type="entry name" value="ABC_transporter-like_ATP-bd"/>
</dbReference>
<evidence type="ECO:0000256" key="6">
    <source>
        <dbReference type="ARBA" id="ARBA00022840"/>
    </source>
</evidence>
<evidence type="ECO:0000256" key="9">
    <source>
        <dbReference type="SAM" id="Phobius"/>
    </source>
</evidence>
<dbReference type="SUPFAM" id="SSF52540">
    <property type="entry name" value="P-loop containing nucleoside triphosphate hydrolases"/>
    <property type="match status" value="1"/>
</dbReference>
<dbReference type="SMART" id="SM00240">
    <property type="entry name" value="FHA"/>
    <property type="match status" value="2"/>
</dbReference>
<reference evidence="12 13" key="1">
    <citation type="submission" date="2015-10" db="EMBL/GenBank/DDBJ databases">
        <title>Draft genome sequence of Streptomyces pseudovenezuelae DSM 40212, type strain for the species Streptomyces pseudovenezuelae.</title>
        <authorList>
            <person name="Ruckert C."/>
            <person name="Winkler A."/>
            <person name="Kalinowski J."/>
            <person name="Kampfer P."/>
            <person name="Glaeser S."/>
        </authorList>
    </citation>
    <scope>NUCLEOTIDE SEQUENCE [LARGE SCALE GENOMIC DNA]</scope>
    <source>
        <strain evidence="12 13">DSM 40212</strain>
    </source>
</reference>
<dbReference type="PROSITE" id="PS50006">
    <property type="entry name" value="FHA_DOMAIN"/>
    <property type="match status" value="2"/>
</dbReference>
<feature type="transmembrane region" description="Helical" evidence="9">
    <location>
        <begin position="562"/>
        <end position="583"/>
    </location>
</feature>
<dbReference type="GO" id="GO:0016887">
    <property type="term" value="F:ATP hydrolysis activity"/>
    <property type="evidence" value="ECO:0007669"/>
    <property type="project" value="InterPro"/>
</dbReference>
<organism evidence="12 13">
    <name type="scientific">Streptomyces pseudovenezuelae</name>
    <dbReference type="NCBI Taxonomy" id="67350"/>
    <lineage>
        <taxon>Bacteria</taxon>
        <taxon>Bacillati</taxon>
        <taxon>Actinomycetota</taxon>
        <taxon>Actinomycetes</taxon>
        <taxon>Kitasatosporales</taxon>
        <taxon>Streptomycetaceae</taxon>
        <taxon>Streptomyces</taxon>
        <taxon>Streptomyces aurantiacus group</taxon>
    </lineage>
</organism>
<evidence type="ECO:0000259" key="10">
    <source>
        <dbReference type="PROSITE" id="PS50006"/>
    </source>
</evidence>
<dbReference type="GO" id="GO:0005524">
    <property type="term" value="F:ATP binding"/>
    <property type="evidence" value="ECO:0007669"/>
    <property type="project" value="UniProtKB-KW"/>
</dbReference>
<protein>
    <submittedName>
        <fullName evidence="12">ABC transporter ATP-binding protein</fullName>
    </submittedName>
</protein>
<dbReference type="GO" id="GO:0016020">
    <property type="term" value="C:membrane"/>
    <property type="evidence" value="ECO:0007669"/>
    <property type="project" value="UniProtKB-SubCell"/>
</dbReference>
<feature type="transmembrane region" description="Helical" evidence="9">
    <location>
        <begin position="676"/>
        <end position="694"/>
    </location>
</feature>
<dbReference type="InterPro" id="IPR003593">
    <property type="entry name" value="AAA+_ATPase"/>
</dbReference>
<dbReference type="Pfam" id="PF01061">
    <property type="entry name" value="ABC2_membrane"/>
    <property type="match status" value="1"/>
</dbReference>
<keyword evidence="3" id="KW-0597">Phosphoprotein</keyword>
<dbReference type="GO" id="GO:0140359">
    <property type="term" value="F:ABC-type transporter activity"/>
    <property type="evidence" value="ECO:0007669"/>
    <property type="project" value="InterPro"/>
</dbReference>
<dbReference type="CDD" id="cd00060">
    <property type="entry name" value="FHA"/>
    <property type="match status" value="1"/>
</dbReference>
<dbReference type="CDD" id="cd03213">
    <property type="entry name" value="ABCG_EPDR"/>
    <property type="match status" value="1"/>
</dbReference>
<accession>A0A117PQU7</accession>
<keyword evidence="6 12" id="KW-0067">ATP-binding</keyword>
<dbReference type="PANTHER" id="PTHR48041">
    <property type="entry name" value="ABC TRANSPORTER G FAMILY MEMBER 28"/>
    <property type="match status" value="1"/>
</dbReference>
<evidence type="ECO:0000256" key="4">
    <source>
        <dbReference type="ARBA" id="ARBA00022692"/>
    </source>
</evidence>
<evidence type="ECO:0000313" key="13">
    <source>
        <dbReference type="Proteomes" id="UP000053039"/>
    </source>
</evidence>
<dbReference type="Gene3D" id="3.40.50.300">
    <property type="entry name" value="P-loop containing nucleotide triphosphate hydrolases"/>
    <property type="match status" value="1"/>
</dbReference>
<dbReference type="SMART" id="SM00382">
    <property type="entry name" value="AAA"/>
    <property type="match status" value="1"/>
</dbReference>
<dbReference type="OrthoDB" id="9804819at2"/>
<feature type="transmembrane region" description="Helical" evidence="9">
    <location>
        <begin position="647"/>
        <end position="669"/>
    </location>
</feature>
<comment type="caution">
    <text evidence="12">The sequence shown here is derived from an EMBL/GenBank/DDBJ whole genome shotgun (WGS) entry which is preliminary data.</text>
</comment>
<feature type="transmembrane region" description="Helical" evidence="9">
    <location>
        <begin position="603"/>
        <end position="627"/>
    </location>
</feature>
<gene>
    <name evidence="12" type="ORF">AQI94_19990</name>
</gene>
<dbReference type="RefSeq" id="WP_031049086.1">
    <property type="nucleotide sequence ID" value="NZ_JBIBHV010000001.1"/>
</dbReference>
<dbReference type="Pfam" id="PF00498">
    <property type="entry name" value="FHA"/>
    <property type="match status" value="2"/>
</dbReference>
<dbReference type="PROSITE" id="PS50893">
    <property type="entry name" value="ABC_TRANSPORTER_2"/>
    <property type="match status" value="1"/>
</dbReference>
<evidence type="ECO:0000256" key="3">
    <source>
        <dbReference type="ARBA" id="ARBA00022553"/>
    </source>
</evidence>
<feature type="domain" description="ABC transporter" evidence="11">
    <location>
        <begin position="224"/>
        <end position="459"/>
    </location>
</feature>
<evidence type="ECO:0000256" key="8">
    <source>
        <dbReference type="ARBA" id="ARBA00023136"/>
    </source>
</evidence>
<dbReference type="SUPFAM" id="SSF49879">
    <property type="entry name" value="SMAD/FHA domain"/>
    <property type="match status" value="2"/>
</dbReference>
<feature type="domain" description="FHA" evidence="10">
    <location>
        <begin position="138"/>
        <end position="188"/>
    </location>
</feature>
<dbReference type="InterPro" id="IPR050352">
    <property type="entry name" value="ABCG_transporters"/>
</dbReference>
<evidence type="ECO:0000313" key="12">
    <source>
        <dbReference type="EMBL" id="KUM86733.1"/>
    </source>
</evidence>
<dbReference type="InterPro" id="IPR017871">
    <property type="entry name" value="ABC_transporter-like_CS"/>
</dbReference>
<dbReference type="PANTHER" id="PTHR48041:SF139">
    <property type="entry name" value="PROTEIN SCARLET"/>
    <property type="match status" value="1"/>
</dbReference>
<evidence type="ECO:0000256" key="2">
    <source>
        <dbReference type="ARBA" id="ARBA00022448"/>
    </source>
</evidence>
<dbReference type="InterPro" id="IPR000253">
    <property type="entry name" value="FHA_dom"/>
</dbReference>
<dbReference type="PROSITE" id="PS00211">
    <property type="entry name" value="ABC_TRANSPORTER_1"/>
    <property type="match status" value="1"/>
</dbReference>
<keyword evidence="7 9" id="KW-1133">Transmembrane helix</keyword>
<dbReference type="InterPro" id="IPR027417">
    <property type="entry name" value="P-loop_NTPase"/>
</dbReference>
<sequence>MADRSIAPTAPELVLETDTGSTVMSPGHDYHVGRDPLSDIVIDDARVSWHHAVLRPEADHWTLQDENSTNGTYADGRRVHEWDVGPGSVIRFGSASDGPCAVLLGIPAPERPSAVSMPGLTGTFRRPTAVRPLPTRTVRIGRADDNDLVIDDLVVSRHHAELRAQPDGSYEIADLGSHNGTYLNGRPVTSAPLGPGDIVGIGHSAFCLVGDTLQEYVDTGEVSLDVQDLTVAVDRGRKTLLDHVSFPVGEKCLLAVVGPSGAGKSTLLNALTGQRPADHGTVLYDGRDLYRDYAELRQRIGLVPQDDILHAQLTVRSALSYAAELRFPQDTAKAERRERVDEVIRELGLEQRARQPVHSLSGGQRKRVSVALELLTKPSLLFLDEPTSGLDPGMDRSVMHMLRGLADDGRTVIVVTHSVLSLDVCDRLLVLAPGGRIAYYGPPEDALAYFGFTQWPEAFEAFERDQDRDWAGDFHSSAFQHQYVTEATAQPRTPRSEPVIIAPPPRPRSRGAQLGTLIRRYTAALGADRTFLAIMIALPFVMGAMARALAGSQLTRDTAMNALLILCVGGVLTGAANAVRELVKERVIYQRERAVGLSRSAYLMSKVVVLGTITVVQAVVLTLVALLGVDLNAPGGEGVLMPPLVEITLAVALLAFTAMMLGLLVSALVRKEEVTMPLLVLLAIVQVVFCGALLKLDGVPGLEQLSWLVPSRWALGAMAGTIGLARIVPGDLTGDPLFKHSTGVWLLNIAMLVVLSVFFGYLVSRLLRRHEPAVMRK</sequence>
<feature type="domain" description="FHA" evidence="10">
    <location>
        <begin position="30"/>
        <end position="79"/>
    </location>
</feature>
<feature type="transmembrane region" description="Helical" evidence="9">
    <location>
        <begin position="530"/>
        <end position="550"/>
    </location>
</feature>
<name>A0A117PQU7_9ACTN</name>
<keyword evidence="5" id="KW-0547">Nucleotide-binding</keyword>
<keyword evidence="4 9" id="KW-0812">Transmembrane</keyword>
<dbReference type="AlphaFoldDB" id="A0A117PQU7"/>
<dbReference type="Gene3D" id="2.60.200.20">
    <property type="match status" value="2"/>
</dbReference>
<evidence type="ECO:0000256" key="1">
    <source>
        <dbReference type="ARBA" id="ARBA00004141"/>
    </source>
</evidence>
<keyword evidence="8 9" id="KW-0472">Membrane</keyword>
<dbReference type="InterPro" id="IPR008984">
    <property type="entry name" value="SMAD_FHA_dom_sf"/>
</dbReference>
<dbReference type="Proteomes" id="UP000053039">
    <property type="component" value="Unassembled WGS sequence"/>
</dbReference>
<evidence type="ECO:0000256" key="7">
    <source>
        <dbReference type="ARBA" id="ARBA00022989"/>
    </source>
</evidence>
<comment type="subcellular location">
    <subcellularLocation>
        <location evidence="1">Membrane</location>
        <topology evidence="1">Multi-pass membrane protein</topology>
    </subcellularLocation>
</comment>
<evidence type="ECO:0000259" key="11">
    <source>
        <dbReference type="PROSITE" id="PS50893"/>
    </source>
</evidence>